<dbReference type="Proteomes" id="UP001642464">
    <property type="component" value="Unassembled WGS sequence"/>
</dbReference>
<keyword evidence="3" id="KW-1185">Reference proteome</keyword>
<proteinExistence type="predicted"/>
<evidence type="ECO:0000313" key="2">
    <source>
        <dbReference type="EMBL" id="CAK9018926.1"/>
    </source>
</evidence>
<gene>
    <name evidence="2" type="ORF">SCF082_LOCUS14296</name>
</gene>
<organism evidence="2 3">
    <name type="scientific">Durusdinium trenchii</name>
    <dbReference type="NCBI Taxonomy" id="1381693"/>
    <lineage>
        <taxon>Eukaryota</taxon>
        <taxon>Sar</taxon>
        <taxon>Alveolata</taxon>
        <taxon>Dinophyceae</taxon>
        <taxon>Suessiales</taxon>
        <taxon>Symbiodiniaceae</taxon>
        <taxon>Durusdinium</taxon>
    </lineage>
</organism>
<evidence type="ECO:0000256" key="1">
    <source>
        <dbReference type="SAM" id="MobiDB-lite"/>
    </source>
</evidence>
<feature type="region of interest" description="Disordered" evidence="1">
    <location>
        <begin position="339"/>
        <end position="374"/>
    </location>
</feature>
<name>A0ABP0JWS1_9DINO</name>
<reference evidence="2 3" key="1">
    <citation type="submission" date="2024-02" db="EMBL/GenBank/DDBJ databases">
        <authorList>
            <person name="Chen Y."/>
            <person name="Shah S."/>
            <person name="Dougan E. K."/>
            <person name="Thang M."/>
            <person name="Chan C."/>
        </authorList>
    </citation>
    <scope>NUCLEOTIDE SEQUENCE [LARGE SCALE GENOMIC DNA]</scope>
</reference>
<evidence type="ECO:0000313" key="3">
    <source>
        <dbReference type="Proteomes" id="UP001642464"/>
    </source>
</evidence>
<feature type="compositionally biased region" description="Basic and acidic residues" evidence="1">
    <location>
        <begin position="342"/>
        <end position="355"/>
    </location>
</feature>
<feature type="region of interest" description="Disordered" evidence="1">
    <location>
        <begin position="47"/>
        <end position="66"/>
    </location>
</feature>
<protein>
    <submittedName>
        <fullName evidence="2">Uncharacterized protein</fullName>
    </submittedName>
</protein>
<sequence>MAKVAAINQEEVKDVVEMLHKKDDRETAEGLQLVVVDPGDANQLVSAETESPKEDETVNIGSSQKQLHQRQLNDSPLLSDLIKVVEHALSLPANSAREKLCRQEFPNILKSNILSKWVQKYYKYELWNLPPSIACKMRQVPNWYIQEQKLDVSQRGPASVAGIPLEVAKLIDRAQAQATMGLTSATKRADAAQGSVHLVSSAKKAMSLYETKCRELALEIDADNKKAWQDFKSTVENAEEPSTEFVAEALTKMKASIKTLPRLGGKTGQGWKPNRMTAARLNAFFGNFRCRTNTAGNFLTYDDPRMENSRLQHANIMAEEEIDPRLVFYQYSSHATRKKHRDFVDRNPPDNGHRDLRSKKRVIKKKKNARKPRAQGLEEDFRLDPVSGARRAFTFCASTWSDGSAGPCAISVPHGGISAGLMKELNQKYHGRVLFIMGMSDSHMMNAESVIQLYEELFIDGFKVQRRKYNLSLQHRGLLICDGFTGSHAFKGGFEERRQRFAEAANVRLPLRQPGGWSSKGQPADQVFAYFKARAKKRIDRALGFSTDYFTRDGYERLAIGPTGISRWEGNRAFLLCISCLFLMVVVPVNKLHHPASPDYIYIYTEIDGPRYFGSEIGANKFLASWRGEGERRTYIYNHRIEFLQVLQTQVCLKRLGFSTACFKVCRKGLLMQRWRLNLRLKNGFPYLLACLCTPGPLLAIPLGRQCCR</sequence>
<accession>A0ABP0JWS1</accession>
<dbReference type="EMBL" id="CAXAMM010008936">
    <property type="protein sequence ID" value="CAK9018926.1"/>
    <property type="molecule type" value="Genomic_DNA"/>
</dbReference>
<comment type="caution">
    <text evidence="2">The sequence shown here is derived from an EMBL/GenBank/DDBJ whole genome shotgun (WGS) entry which is preliminary data.</text>
</comment>
<feature type="compositionally biased region" description="Basic residues" evidence="1">
    <location>
        <begin position="356"/>
        <end position="373"/>
    </location>
</feature>